<dbReference type="AlphaFoldDB" id="A0A0P1GAT7"/>
<dbReference type="STRING" id="928856.SAMN04488049_10840"/>
<sequence>MDLKMTVLSSLRPEDIRAAKRDMPKKRNRDLAQSLGISEAQLLAAHLGEGVTAIAPNPDGLMPAVSELGEVMALTRNESAVHERVGTYGEYRSGPHASMVLGKDIDLRIFAKHWVHGYAVEVETDQGVQRSLQVFDAAGDAVHKIFLRDTSEIDKWDAVRRRLEITDSPVSLEVSPRNPIEGAKVNPEKRDLLLQEWGRMTDTHQFMRLTAKLGINRLGAYRMVDGTPWVRRLDPLAVDGLLQATSAAEQDVILFVGNPGNIQIHWGGLHTVKPMGPWLNVLDERFNLHLRGDHIAEVYAVEKPTKRGAALSLEAFDKDGMLIAQVFGQRHPKTNDLSNWIDIIGDLPNPAQTEAAS</sequence>
<dbReference type="Gene3D" id="3.40.1570.10">
    <property type="entry name" value="HemS/ChuS/ChuX like domains"/>
    <property type="match status" value="2"/>
</dbReference>
<gene>
    <name evidence="2" type="primary">hemS</name>
    <name evidence="2" type="ORF">TRM7557_01869</name>
</gene>
<dbReference type="InterPro" id="IPR007845">
    <property type="entry name" value="HemS/ChuX_dom"/>
</dbReference>
<evidence type="ECO:0000313" key="3">
    <source>
        <dbReference type="Proteomes" id="UP000052022"/>
    </source>
</evidence>
<dbReference type="Pfam" id="PF05171">
    <property type="entry name" value="HemS"/>
    <property type="match status" value="2"/>
</dbReference>
<evidence type="ECO:0000259" key="1">
    <source>
        <dbReference type="Pfam" id="PF05171"/>
    </source>
</evidence>
<evidence type="ECO:0000313" key="2">
    <source>
        <dbReference type="EMBL" id="CUH78414.1"/>
    </source>
</evidence>
<dbReference type="Proteomes" id="UP000052022">
    <property type="component" value="Unassembled WGS sequence"/>
</dbReference>
<name>A0A0P1GAT7_9RHOB</name>
<feature type="domain" description="Haemin-degrading HemS/ChuX" evidence="1">
    <location>
        <begin position="36"/>
        <end position="162"/>
    </location>
</feature>
<reference evidence="2 3" key="1">
    <citation type="submission" date="2015-09" db="EMBL/GenBank/DDBJ databases">
        <authorList>
            <consortium name="Swine Surveillance"/>
        </authorList>
    </citation>
    <scope>NUCLEOTIDE SEQUENCE [LARGE SCALE GENOMIC DNA]</scope>
    <source>
        <strain evidence="2 3">CECT 7557</strain>
    </source>
</reference>
<accession>A0A0P1GAT7</accession>
<dbReference type="EMBL" id="CYSD01000031">
    <property type="protein sequence ID" value="CUH78414.1"/>
    <property type="molecule type" value="Genomic_DNA"/>
</dbReference>
<dbReference type="CDD" id="cd16830">
    <property type="entry name" value="HemS-like_N"/>
    <property type="match status" value="1"/>
</dbReference>
<feature type="domain" description="Haemin-degrading HemS/ChuX" evidence="1">
    <location>
        <begin position="214"/>
        <end position="346"/>
    </location>
</feature>
<keyword evidence="3" id="KW-1185">Reference proteome</keyword>
<organism evidence="2 3">
    <name type="scientific">Tritonibacter multivorans</name>
    <dbReference type="NCBI Taxonomy" id="928856"/>
    <lineage>
        <taxon>Bacteria</taxon>
        <taxon>Pseudomonadati</taxon>
        <taxon>Pseudomonadota</taxon>
        <taxon>Alphaproteobacteria</taxon>
        <taxon>Rhodobacterales</taxon>
        <taxon>Paracoccaceae</taxon>
        <taxon>Tritonibacter</taxon>
    </lineage>
</organism>
<protein>
    <submittedName>
        <fullName evidence="2">Hemin transport protein HemS</fullName>
    </submittedName>
</protein>
<dbReference type="SUPFAM" id="SSF144064">
    <property type="entry name" value="Heme iron utilization protein-like"/>
    <property type="match status" value="1"/>
</dbReference>
<dbReference type="InterPro" id="IPR053733">
    <property type="entry name" value="Heme_Transport_Util_sf"/>
</dbReference>
<proteinExistence type="predicted"/>
<dbReference type="GO" id="GO:0006826">
    <property type="term" value="P:iron ion transport"/>
    <property type="evidence" value="ECO:0007669"/>
    <property type="project" value="InterPro"/>
</dbReference>
<dbReference type="CDD" id="cd16831">
    <property type="entry name" value="HemS-like_C"/>
    <property type="match status" value="1"/>
</dbReference>